<dbReference type="OrthoDB" id="1039148at2"/>
<dbReference type="EMBL" id="QGNY01000003">
    <property type="protein sequence ID" value="PWS32185.1"/>
    <property type="molecule type" value="Genomic_DNA"/>
</dbReference>
<dbReference type="NCBIfam" id="TIGR03781">
    <property type="entry name" value="Bac_Flav_CT_K"/>
    <property type="match status" value="1"/>
</dbReference>
<protein>
    <submittedName>
        <fullName evidence="1">Conjugative transposon protein TraK</fullName>
    </submittedName>
</protein>
<organism evidence="1 2">
    <name type="scientific">Pedobacter paludis</name>
    <dbReference type="NCBI Taxonomy" id="2203212"/>
    <lineage>
        <taxon>Bacteria</taxon>
        <taxon>Pseudomonadati</taxon>
        <taxon>Bacteroidota</taxon>
        <taxon>Sphingobacteriia</taxon>
        <taxon>Sphingobacteriales</taxon>
        <taxon>Sphingobacteriaceae</taxon>
        <taxon>Pedobacter</taxon>
    </lineage>
</organism>
<gene>
    <name evidence="1" type="primary">traK</name>
    <name evidence="1" type="ORF">DF947_10470</name>
</gene>
<proteinExistence type="predicted"/>
<keyword evidence="2" id="KW-1185">Reference proteome</keyword>
<dbReference type="InterPro" id="IPR022276">
    <property type="entry name" value="Conjug_transposon_TraK"/>
</dbReference>
<evidence type="ECO:0000313" key="2">
    <source>
        <dbReference type="Proteomes" id="UP000245391"/>
    </source>
</evidence>
<dbReference type="AlphaFoldDB" id="A0A317F097"/>
<reference evidence="2" key="1">
    <citation type="submission" date="2018-05" db="EMBL/GenBank/DDBJ databases">
        <title>Pedobacter paludis sp. nov., isolated from wetland soil.</title>
        <authorList>
            <person name="Zhang Y."/>
        </authorList>
    </citation>
    <scope>NUCLEOTIDE SEQUENCE [LARGE SCALE GENOMIC DNA]</scope>
    <source>
        <strain evidence="2">R-8</strain>
    </source>
</reference>
<comment type="caution">
    <text evidence="1">The sequence shown here is derived from an EMBL/GenBank/DDBJ whole genome shotgun (WGS) entry which is preliminary data.</text>
</comment>
<dbReference type="Proteomes" id="UP000245391">
    <property type="component" value="Unassembled WGS sequence"/>
</dbReference>
<sequence>MKNIDGAFRSIRLFTLAVIVGSLLFSGLALVKSFSAVTQSQQRVYILANGKVLEAYASDRRDNISVEAKDHVKTFHQLFFTLSPDEKAIDENIKRSLYLADISAKRAYDNLRESSYYSNIISGNVNQTIHVDSIYLDTNKSPIYFRCYATQRLTRPTSLAVRSLVTEGYLRNVMRSENNAHGFLIERWNTIDNRDISVSKR</sequence>
<accession>A0A317F097</accession>
<evidence type="ECO:0000313" key="1">
    <source>
        <dbReference type="EMBL" id="PWS32185.1"/>
    </source>
</evidence>
<name>A0A317F097_9SPHI</name>